<dbReference type="InterPro" id="IPR006948">
    <property type="entry name" value="Alliinase_C"/>
</dbReference>
<dbReference type="SUPFAM" id="SSF53383">
    <property type="entry name" value="PLP-dependent transferases"/>
    <property type="match status" value="1"/>
</dbReference>
<dbReference type="InterPro" id="IPR015421">
    <property type="entry name" value="PyrdxlP-dep_Trfase_major"/>
</dbReference>
<dbReference type="Pfam" id="PF04864">
    <property type="entry name" value="Alliinase_C"/>
    <property type="match status" value="1"/>
</dbReference>
<dbReference type="GO" id="GO:0016846">
    <property type="term" value="F:carbon-sulfur lyase activity"/>
    <property type="evidence" value="ECO:0007669"/>
    <property type="project" value="InterPro"/>
</dbReference>
<dbReference type="Gene3D" id="2.10.25.30">
    <property type="entry name" value="EGF-like, alliinase"/>
    <property type="match status" value="1"/>
</dbReference>
<reference evidence="5" key="1">
    <citation type="journal article" date="2023" name="Nat. Commun.">
        <title>Diploid and tetraploid genomes of Acorus and the evolution of monocots.</title>
        <authorList>
            <person name="Ma L."/>
            <person name="Liu K.W."/>
            <person name="Li Z."/>
            <person name="Hsiao Y.Y."/>
            <person name="Qi Y."/>
            <person name="Fu T."/>
            <person name="Tang G.D."/>
            <person name="Zhang D."/>
            <person name="Sun W.H."/>
            <person name="Liu D.K."/>
            <person name="Li Y."/>
            <person name="Chen G.Z."/>
            <person name="Liu X.D."/>
            <person name="Liao X.Y."/>
            <person name="Jiang Y.T."/>
            <person name="Yu X."/>
            <person name="Hao Y."/>
            <person name="Huang J."/>
            <person name="Zhao X.W."/>
            <person name="Ke S."/>
            <person name="Chen Y.Y."/>
            <person name="Wu W.L."/>
            <person name="Hsu J.L."/>
            <person name="Lin Y.F."/>
            <person name="Huang M.D."/>
            <person name="Li C.Y."/>
            <person name="Huang L."/>
            <person name="Wang Z.W."/>
            <person name="Zhao X."/>
            <person name="Zhong W.Y."/>
            <person name="Peng D.H."/>
            <person name="Ahmad S."/>
            <person name="Lan S."/>
            <person name="Zhang J.S."/>
            <person name="Tsai W.C."/>
            <person name="Van de Peer Y."/>
            <person name="Liu Z.J."/>
        </authorList>
    </citation>
    <scope>NUCLEOTIDE SEQUENCE</scope>
    <source>
        <strain evidence="5">CP</strain>
    </source>
</reference>
<name>A0AAV9FEB6_ACOCL</name>
<proteinExistence type="inferred from homology"/>
<dbReference type="AlphaFoldDB" id="A0AAV9FEB6"/>
<dbReference type="GO" id="GO:0006520">
    <property type="term" value="P:amino acid metabolic process"/>
    <property type="evidence" value="ECO:0007669"/>
    <property type="project" value="TreeGrafter"/>
</dbReference>
<evidence type="ECO:0000256" key="3">
    <source>
        <dbReference type="ARBA" id="ARBA00022898"/>
    </source>
</evidence>
<dbReference type="PANTHER" id="PTHR43795:SF22">
    <property type="entry name" value="TRYPTOPHAN AMINOTRANSFERASE-RELATED PROTEIN 2"/>
    <property type="match status" value="1"/>
</dbReference>
<keyword evidence="5" id="KW-0032">Aminotransferase</keyword>
<keyword evidence="6" id="KW-1185">Reference proteome</keyword>
<dbReference type="Proteomes" id="UP001180020">
    <property type="component" value="Unassembled WGS sequence"/>
</dbReference>
<gene>
    <name evidence="5" type="primary">TAR2</name>
    <name evidence="5" type="ORF">QJS10_CPA01g01243</name>
</gene>
<dbReference type="CDD" id="cd00609">
    <property type="entry name" value="AAT_like"/>
    <property type="match status" value="1"/>
</dbReference>
<keyword evidence="5" id="KW-0808">Transferase</keyword>
<comment type="caution">
    <text evidence="5">The sequence shown here is derived from an EMBL/GenBank/DDBJ whole genome shotgun (WGS) entry which is preliminary data.</text>
</comment>
<evidence type="ECO:0000313" key="6">
    <source>
        <dbReference type="Proteomes" id="UP001180020"/>
    </source>
</evidence>
<keyword evidence="3" id="KW-0663">Pyridoxal phosphate</keyword>
<evidence type="ECO:0000256" key="2">
    <source>
        <dbReference type="ARBA" id="ARBA00006312"/>
    </source>
</evidence>
<feature type="domain" description="Alliinase C-terminal" evidence="4">
    <location>
        <begin position="85"/>
        <end position="445"/>
    </location>
</feature>
<accession>A0AAV9FEB6</accession>
<dbReference type="Gene3D" id="3.40.640.10">
    <property type="entry name" value="Type I PLP-dependent aspartate aminotransferase-like (Major domain)"/>
    <property type="match status" value="1"/>
</dbReference>
<dbReference type="InterPro" id="IPR037029">
    <property type="entry name" value="Alliinase_N_sf"/>
</dbReference>
<reference evidence="5" key="2">
    <citation type="submission" date="2023-06" db="EMBL/GenBank/DDBJ databases">
        <authorList>
            <person name="Ma L."/>
            <person name="Liu K.-W."/>
            <person name="Li Z."/>
            <person name="Hsiao Y.-Y."/>
            <person name="Qi Y."/>
            <person name="Fu T."/>
            <person name="Tang G."/>
            <person name="Zhang D."/>
            <person name="Sun W.-H."/>
            <person name="Liu D.-K."/>
            <person name="Li Y."/>
            <person name="Chen G.-Z."/>
            <person name="Liu X.-D."/>
            <person name="Liao X.-Y."/>
            <person name="Jiang Y.-T."/>
            <person name="Yu X."/>
            <person name="Hao Y."/>
            <person name="Huang J."/>
            <person name="Zhao X.-W."/>
            <person name="Ke S."/>
            <person name="Chen Y.-Y."/>
            <person name="Wu W.-L."/>
            <person name="Hsu J.-L."/>
            <person name="Lin Y.-F."/>
            <person name="Huang M.-D."/>
            <person name="Li C.-Y."/>
            <person name="Huang L."/>
            <person name="Wang Z.-W."/>
            <person name="Zhao X."/>
            <person name="Zhong W.-Y."/>
            <person name="Peng D.-H."/>
            <person name="Ahmad S."/>
            <person name="Lan S."/>
            <person name="Zhang J.-S."/>
            <person name="Tsai W.-C."/>
            <person name="Van De Peer Y."/>
            <person name="Liu Z.-J."/>
        </authorList>
    </citation>
    <scope>NUCLEOTIDE SEQUENCE</scope>
    <source>
        <strain evidence="5">CP</strain>
        <tissue evidence="5">Leaves</tissue>
    </source>
</reference>
<dbReference type="Gene3D" id="3.90.1150.10">
    <property type="entry name" value="Aspartate Aminotransferase, domain 1"/>
    <property type="match status" value="1"/>
</dbReference>
<comment type="cofactor">
    <cofactor evidence="1">
        <name>pyridoxal 5'-phosphate</name>
        <dbReference type="ChEBI" id="CHEBI:597326"/>
    </cofactor>
</comment>
<organism evidence="5 6">
    <name type="scientific">Acorus calamus</name>
    <name type="common">Sweet flag</name>
    <dbReference type="NCBI Taxonomy" id="4465"/>
    <lineage>
        <taxon>Eukaryota</taxon>
        <taxon>Viridiplantae</taxon>
        <taxon>Streptophyta</taxon>
        <taxon>Embryophyta</taxon>
        <taxon>Tracheophyta</taxon>
        <taxon>Spermatophyta</taxon>
        <taxon>Magnoliopsida</taxon>
        <taxon>Liliopsida</taxon>
        <taxon>Acoraceae</taxon>
        <taxon>Acorus</taxon>
    </lineage>
</organism>
<evidence type="ECO:0000259" key="4">
    <source>
        <dbReference type="Pfam" id="PF04864"/>
    </source>
</evidence>
<comment type="similarity">
    <text evidence="2">Belongs to the alliinase family.</text>
</comment>
<dbReference type="EMBL" id="JAUJYO010000001">
    <property type="protein sequence ID" value="KAK1324358.1"/>
    <property type="molecule type" value="Genomic_DNA"/>
</dbReference>
<dbReference type="GO" id="GO:0008483">
    <property type="term" value="F:transaminase activity"/>
    <property type="evidence" value="ECO:0007669"/>
    <property type="project" value="UniProtKB-KW"/>
</dbReference>
<dbReference type="InterPro" id="IPR015422">
    <property type="entry name" value="PyrdxlP-dep_Trfase_small"/>
</dbReference>
<evidence type="ECO:0000313" key="5">
    <source>
        <dbReference type="EMBL" id="KAK1324358.1"/>
    </source>
</evidence>
<sequence>MADLEHGFPKMAKAPRFIMGLIFLASLALNLIDLERHLHRTDVSTSKGVCLEAEAEHLNHMAAPAEHHIRERRISGSALSSDSVVNLDHGDPTMFESFWRTVGERSTIVIPGWKTMSYFSDVRSVCWFLETEFANEVRRLHRLVGNAKVDDGRSIVVGTGSTQLFQAALYALSPLDGPEPVNVVSAVPYYSSYPAVTDFLKSRLYKWAGDACGFPGDDSPYIELVTSPNNPDGFTRKAIVNGTCGKTVHDLAYYWPQYTAITEEADHDIMLFTVSKSTGHAGMRIGWALVKDEEVAKRMTKFIELNTIGVSKDSQLRAARILKAISDGHEWPVTDGTERFFEYGRRMMTDRWERLREVVRSTGRFSLPEFTPASCKFAGETTETHPAFAWLKCEMEGVEDCESYLKSHKILTRSGKHFGVDIKHVRVSMLDKDEIFDLFLERLANL</sequence>
<evidence type="ECO:0000256" key="1">
    <source>
        <dbReference type="ARBA" id="ARBA00001933"/>
    </source>
</evidence>
<dbReference type="InterPro" id="IPR015424">
    <property type="entry name" value="PyrdxlP-dep_Trfase"/>
</dbReference>
<protein>
    <submittedName>
        <fullName evidence="5">Tryptophan aminotransferase-related protein 2</fullName>
    </submittedName>
</protein>
<dbReference type="InterPro" id="IPR050478">
    <property type="entry name" value="Ethylene_sulfur-biosynth"/>
</dbReference>
<dbReference type="PANTHER" id="PTHR43795">
    <property type="entry name" value="BIFUNCTIONAL ASPARTATE AMINOTRANSFERASE AND GLUTAMATE/ASPARTATE-PREPHENATE AMINOTRANSFERASE-RELATED"/>
    <property type="match status" value="1"/>
</dbReference>